<protein>
    <submittedName>
        <fullName evidence="1">Uncharacterized protein</fullName>
    </submittedName>
</protein>
<gene>
    <name evidence="1" type="ORF">CGLO_14681</name>
</gene>
<name>T0LD72_COLGC</name>
<sequence length="17" mass="1947">MAEALMEKQFIPLSPEL</sequence>
<evidence type="ECO:0000313" key="1">
    <source>
        <dbReference type="EMBL" id="EQB46280.1"/>
    </source>
</evidence>
<dbReference type="AlphaFoldDB" id="T0LD72"/>
<dbReference type="Proteomes" id="UP000015530">
    <property type="component" value="Unassembled WGS sequence"/>
</dbReference>
<proteinExistence type="predicted"/>
<reference evidence="2" key="1">
    <citation type="journal article" date="2013" name="Mol. Plant Microbe Interact.">
        <title>Global aspects of pacC regulation of pathogenicity genes in Colletotrichum gloeosporioides as revealed by transcriptome analysis.</title>
        <authorList>
            <person name="Alkan N."/>
            <person name="Meng X."/>
            <person name="Friedlander G."/>
            <person name="Reuveni E."/>
            <person name="Sukno S."/>
            <person name="Sherman A."/>
            <person name="Thon M."/>
            <person name="Fluhr R."/>
            <person name="Prusky D."/>
        </authorList>
    </citation>
    <scope>NUCLEOTIDE SEQUENCE [LARGE SCALE GENOMIC DNA]</scope>
    <source>
        <strain evidence="2">Cg-14</strain>
    </source>
</reference>
<organism evidence="1 2">
    <name type="scientific">Colletotrichum gloeosporioides (strain Cg-14)</name>
    <name type="common">Anthracnose fungus</name>
    <name type="synonym">Glomerella cingulata</name>
    <dbReference type="NCBI Taxonomy" id="1237896"/>
    <lineage>
        <taxon>Eukaryota</taxon>
        <taxon>Fungi</taxon>
        <taxon>Dikarya</taxon>
        <taxon>Ascomycota</taxon>
        <taxon>Pezizomycotina</taxon>
        <taxon>Sordariomycetes</taxon>
        <taxon>Hypocreomycetidae</taxon>
        <taxon>Glomerellales</taxon>
        <taxon>Glomerellaceae</taxon>
        <taxon>Colletotrichum</taxon>
        <taxon>Colletotrichum gloeosporioides species complex</taxon>
    </lineage>
</organism>
<accession>T0LD72</accession>
<dbReference type="EMBL" id="AMYD01003466">
    <property type="protein sequence ID" value="EQB46280.1"/>
    <property type="molecule type" value="Genomic_DNA"/>
</dbReference>
<evidence type="ECO:0000313" key="2">
    <source>
        <dbReference type="Proteomes" id="UP000015530"/>
    </source>
</evidence>
<dbReference type="HOGENOM" id="CLU_3431995_0_0_1"/>
<comment type="caution">
    <text evidence="1">The sequence shown here is derived from an EMBL/GenBank/DDBJ whole genome shotgun (WGS) entry which is preliminary data.</text>
</comment>